<dbReference type="InterPro" id="IPR038109">
    <property type="entry name" value="DNA_bind_recomb_sf"/>
</dbReference>
<feature type="domain" description="Recombinase" evidence="3">
    <location>
        <begin position="176"/>
        <end position="299"/>
    </location>
</feature>
<dbReference type="SMART" id="SM00857">
    <property type="entry name" value="Resolvase"/>
    <property type="match status" value="1"/>
</dbReference>
<dbReference type="HOGENOM" id="CLU_010686_0_5_9"/>
<dbReference type="Gene3D" id="3.40.50.1390">
    <property type="entry name" value="Resolvase, N-terminal catalytic domain"/>
    <property type="match status" value="1"/>
</dbReference>
<comment type="caution">
    <text evidence="4">The sequence shown here is derived from an EMBL/GenBank/DDBJ whole genome shotgun (WGS) entry which is preliminary data.</text>
</comment>
<dbReference type="PATRIC" id="fig|411473.3.peg.2383"/>
<evidence type="ECO:0000313" key="5">
    <source>
        <dbReference type="Proteomes" id="UP000016662"/>
    </source>
</evidence>
<evidence type="ECO:0000259" key="3">
    <source>
        <dbReference type="PROSITE" id="PS51737"/>
    </source>
</evidence>
<dbReference type="InterPro" id="IPR011109">
    <property type="entry name" value="DNA_bind_recombinase_dom"/>
</dbReference>
<dbReference type="Proteomes" id="UP000016662">
    <property type="component" value="Unassembled WGS sequence"/>
</dbReference>
<dbReference type="AlphaFoldDB" id="U2LLD6"/>
<dbReference type="PANTHER" id="PTHR30461">
    <property type="entry name" value="DNA-INVERTASE FROM LAMBDOID PROPHAGE"/>
    <property type="match status" value="1"/>
</dbReference>
<evidence type="ECO:0000313" key="4">
    <source>
        <dbReference type="EMBL" id="ERJ90319.1"/>
    </source>
</evidence>
<keyword evidence="5" id="KW-1185">Reference proteome</keyword>
<accession>U2LLD6</accession>
<dbReference type="OrthoDB" id="1839742at2"/>
<dbReference type="Gene3D" id="3.90.1750.20">
    <property type="entry name" value="Putative Large Serine Recombinase, Chain B, Domain 2"/>
    <property type="match status" value="1"/>
</dbReference>
<feature type="domain" description="Resolvase/invertase-type recombinase catalytic" evidence="2">
    <location>
        <begin position="20"/>
        <end position="168"/>
    </location>
</feature>
<dbReference type="PROSITE" id="PS51736">
    <property type="entry name" value="RECOMBINASES_3"/>
    <property type="match status" value="1"/>
</dbReference>
<dbReference type="Pfam" id="PF13408">
    <property type="entry name" value="Zn_ribbon_recom"/>
    <property type="match status" value="1"/>
</dbReference>
<dbReference type="PROSITE" id="PS51737">
    <property type="entry name" value="RECOMBINASE_DNA_BIND"/>
    <property type="match status" value="1"/>
</dbReference>
<dbReference type="EMBL" id="AWVF01000360">
    <property type="protein sequence ID" value="ERJ90319.1"/>
    <property type="molecule type" value="Genomic_DNA"/>
</dbReference>
<name>U2LLD6_9FIRM</name>
<dbReference type="GO" id="GO:0000150">
    <property type="term" value="F:DNA strand exchange activity"/>
    <property type="evidence" value="ECO:0007669"/>
    <property type="project" value="InterPro"/>
</dbReference>
<dbReference type="eggNOG" id="COG1961">
    <property type="taxonomic scope" value="Bacteria"/>
</dbReference>
<proteinExistence type="predicted"/>
<protein>
    <submittedName>
        <fullName evidence="4">Resolvase protein</fullName>
    </submittedName>
</protein>
<dbReference type="Pfam" id="PF00239">
    <property type="entry name" value="Resolvase"/>
    <property type="match status" value="1"/>
</dbReference>
<dbReference type="CDD" id="cd00338">
    <property type="entry name" value="Ser_Recombinase"/>
    <property type="match status" value="1"/>
</dbReference>
<dbReference type="STRING" id="411473.RUMCAL_02841"/>
<feature type="coiled-coil region" evidence="1">
    <location>
        <begin position="393"/>
        <end position="469"/>
    </location>
</feature>
<dbReference type="Pfam" id="PF07508">
    <property type="entry name" value="Recombinase"/>
    <property type="match status" value="1"/>
</dbReference>
<dbReference type="PANTHER" id="PTHR30461:SF23">
    <property type="entry name" value="DNA RECOMBINASE-RELATED"/>
    <property type="match status" value="1"/>
</dbReference>
<dbReference type="SUPFAM" id="SSF53041">
    <property type="entry name" value="Resolvase-like"/>
    <property type="match status" value="1"/>
</dbReference>
<organism evidence="4 5">
    <name type="scientific">Ruminococcus callidus ATCC 27760</name>
    <dbReference type="NCBI Taxonomy" id="411473"/>
    <lineage>
        <taxon>Bacteria</taxon>
        <taxon>Bacillati</taxon>
        <taxon>Bacillota</taxon>
        <taxon>Clostridia</taxon>
        <taxon>Eubacteriales</taxon>
        <taxon>Oscillospiraceae</taxon>
        <taxon>Ruminococcus</taxon>
    </lineage>
</organism>
<dbReference type="InterPro" id="IPR025827">
    <property type="entry name" value="Zn_ribbon_recom_dom"/>
</dbReference>
<dbReference type="GO" id="GO:0003677">
    <property type="term" value="F:DNA binding"/>
    <property type="evidence" value="ECO:0007669"/>
    <property type="project" value="InterPro"/>
</dbReference>
<dbReference type="InterPro" id="IPR036162">
    <property type="entry name" value="Resolvase-like_N_sf"/>
</dbReference>
<evidence type="ECO:0000256" key="1">
    <source>
        <dbReference type="SAM" id="Coils"/>
    </source>
</evidence>
<reference evidence="4 5" key="1">
    <citation type="submission" date="2013-07" db="EMBL/GenBank/DDBJ databases">
        <authorList>
            <person name="Weinstock G."/>
            <person name="Sodergren E."/>
            <person name="Wylie T."/>
            <person name="Fulton L."/>
            <person name="Fulton R."/>
            <person name="Fronick C."/>
            <person name="O'Laughlin M."/>
            <person name="Godfrey J."/>
            <person name="Miner T."/>
            <person name="Herter B."/>
            <person name="Appelbaum E."/>
            <person name="Cordes M."/>
            <person name="Lek S."/>
            <person name="Wollam A."/>
            <person name="Pepin K.H."/>
            <person name="Palsikar V.B."/>
            <person name="Mitreva M."/>
            <person name="Wilson R.K."/>
        </authorList>
    </citation>
    <scope>NUCLEOTIDE SEQUENCE [LARGE SCALE GENOMIC DNA]</scope>
    <source>
        <strain evidence="4 5">ATCC 27760</strain>
    </source>
</reference>
<sequence>MKTITKIEANRSAAVHRKCRVAAYCRVSTEHDDQIESLGTQKEHYAAWIKLHTEWESAGIFYDAGITGTKAEIRPGLQDLLQACRMGRVDRILVKSISRFSRNTAECLALVRELSGIGVSVFFEKENIDTGSMESELFLTILSSMAEEESLSISRNEKWSVQHRFQNGTYVSSSFPYGYCRNDRGEMVLEPEEAEIVKYIFSALLFGKSSCQIADLLEQQGIPFKNGRHWCDAAIRGIAANEKYVGDVLLQKTYTDAHFHRHKNHGEVECYLLSDHHIPIVSREIFAKANAVIRQRAAEKGIVCGTGKYQKRYAFSEKVICGKCGSTCKRRIHSGNEIAWTCAAHIESAQKCPMKYVREDILKAAFVTMLNKLIFSRKHILKPLLEQLKANSNDENVRRMQELQKQLESHAEKKNTLHRLYAQKVIDPVLFRQEMNALQKQAESCRMEIAQLEQETHGETEIIAELKQLLRFTEQHSAMLTEFQETWFSAFAEQIILYDRNHIGFRLKCGLLLKEEI</sequence>
<evidence type="ECO:0000259" key="2">
    <source>
        <dbReference type="PROSITE" id="PS51736"/>
    </source>
</evidence>
<keyword evidence="1" id="KW-0175">Coiled coil</keyword>
<dbReference type="InterPro" id="IPR006119">
    <property type="entry name" value="Resolv_N"/>
</dbReference>
<dbReference type="InterPro" id="IPR050639">
    <property type="entry name" value="SSR_resolvase"/>
</dbReference>
<gene>
    <name evidence="4" type="ORF">RUMCAL_02841</name>
</gene>
<dbReference type="RefSeq" id="WP_021681027.1">
    <property type="nucleotide sequence ID" value="NZ_KI260325.1"/>
</dbReference>